<proteinExistence type="predicted"/>
<dbReference type="AlphaFoldDB" id="A0A182TW05"/>
<reference evidence="2" key="2">
    <citation type="submission" date="2020-05" db="UniProtKB">
        <authorList>
            <consortium name="EnsemblMetazoa"/>
        </authorList>
    </citation>
    <scope>IDENTIFICATION</scope>
    <source>
        <strain evidence="2">CM1001059</strain>
    </source>
</reference>
<name>A0A182TW05_9DIPT</name>
<keyword evidence="3" id="KW-1185">Reference proteome</keyword>
<organism evidence="2 3">
    <name type="scientific">Anopheles melas</name>
    <dbReference type="NCBI Taxonomy" id="34690"/>
    <lineage>
        <taxon>Eukaryota</taxon>
        <taxon>Metazoa</taxon>
        <taxon>Ecdysozoa</taxon>
        <taxon>Arthropoda</taxon>
        <taxon>Hexapoda</taxon>
        <taxon>Insecta</taxon>
        <taxon>Pterygota</taxon>
        <taxon>Neoptera</taxon>
        <taxon>Endopterygota</taxon>
        <taxon>Diptera</taxon>
        <taxon>Nematocera</taxon>
        <taxon>Culicoidea</taxon>
        <taxon>Culicidae</taxon>
        <taxon>Anophelinae</taxon>
        <taxon>Anopheles</taxon>
    </lineage>
</organism>
<dbReference type="EnsemblMetazoa" id="AMEC009297-RA">
    <property type="protein sequence ID" value="AMEC009297-PA"/>
    <property type="gene ID" value="AMEC009297"/>
</dbReference>
<evidence type="ECO:0000313" key="2">
    <source>
        <dbReference type="EnsemblMetazoa" id="AMEC009297-PA"/>
    </source>
</evidence>
<evidence type="ECO:0000313" key="3">
    <source>
        <dbReference type="Proteomes" id="UP000075902"/>
    </source>
</evidence>
<dbReference type="VEuPathDB" id="VectorBase:AMEC009297"/>
<dbReference type="Proteomes" id="UP000075902">
    <property type="component" value="Unassembled WGS sequence"/>
</dbReference>
<accession>A0A182TW05</accession>
<reference evidence="3" key="1">
    <citation type="submission" date="2014-01" db="EMBL/GenBank/DDBJ databases">
        <title>The Genome Sequence of Anopheles melas CM1001059_A (V2).</title>
        <authorList>
            <consortium name="The Broad Institute Genomics Platform"/>
            <person name="Neafsey D.E."/>
            <person name="Besansky N."/>
            <person name="Howell P."/>
            <person name="Walton C."/>
            <person name="Young S.K."/>
            <person name="Zeng Q."/>
            <person name="Gargeya S."/>
            <person name="Fitzgerald M."/>
            <person name="Haas B."/>
            <person name="Abouelleil A."/>
            <person name="Allen A.W."/>
            <person name="Alvarado L."/>
            <person name="Arachchi H.M."/>
            <person name="Berlin A.M."/>
            <person name="Chapman S.B."/>
            <person name="Gainer-Dewar J."/>
            <person name="Goldberg J."/>
            <person name="Griggs A."/>
            <person name="Gujja S."/>
            <person name="Hansen M."/>
            <person name="Howarth C."/>
            <person name="Imamovic A."/>
            <person name="Ireland A."/>
            <person name="Larimer J."/>
            <person name="McCowan C."/>
            <person name="Murphy C."/>
            <person name="Pearson M."/>
            <person name="Poon T.W."/>
            <person name="Priest M."/>
            <person name="Roberts A."/>
            <person name="Saif S."/>
            <person name="Shea T."/>
            <person name="Sisk P."/>
            <person name="Sykes S."/>
            <person name="Wortman J."/>
            <person name="Nusbaum C."/>
            <person name="Birren B."/>
        </authorList>
    </citation>
    <scope>NUCLEOTIDE SEQUENCE [LARGE SCALE GENOMIC DNA]</scope>
    <source>
        <strain evidence="3">CM1001059</strain>
    </source>
</reference>
<feature type="compositionally biased region" description="Low complexity" evidence="1">
    <location>
        <begin position="33"/>
        <end position="70"/>
    </location>
</feature>
<evidence type="ECO:0000256" key="1">
    <source>
        <dbReference type="SAM" id="MobiDB-lite"/>
    </source>
</evidence>
<sequence>MNHTIGRIQCLELAYSLAFWFTPSVVDSRRRSSSGGSTGISSGSATSSTSSSTSTSTAPGSSRSADSSSSGLEETRRLEPLSLSTSFSSSASFSERLDGWCDMEEAEGIGAMLSIDSDLAKAGTVVQHNCGRAHPFPLLLLCIKLMLKFLLQLLIPPFDFLPLALQRPMVVLGRRSSLRRILIRHVAARVVWLDQLRNHPIGWAGEEAKLLAGWAARQRAAAIRFEANPGVAFALRRILRTGR</sequence>
<feature type="region of interest" description="Disordered" evidence="1">
    <location>
        <begin position="27"/>
        <end position="83"/>
    </location>
</feature>
<protein>
    <submittedName>
        <fullName evidence="2">Uncharacterized protein</fullName>
    </submittedName>
</protein>